<dbReference type="AlphaFoldDB" id="A0A1H4NDB5"/>
<protein>
    <submittedName>
        <fullName evidence="3">Cell envelope-related function transcriptional attenuator common domain-containing protein</fullName>
    </submittedName>
</protein>
<sequence length="320" mass="33912">MTPAHAAKPGRHRKIFVAAGAALLALLLAICVTIPVDYLVLNARIDRSDFPLSSGPGETWVIIGSDSRDDLPDGRNVYGTTADTPGQRADVILVVHKAEGKTSVLSLPRDLVAYNTETQGLERLALSWRNGPDEFVSSLCDSLGVNVSHLIIVTMAGFASIVDAVGGVEVNIEHPLKDAKAGLDLPHAGPHVLDGKTALALVRSRHPIQEIDGDWRESSVNAGSTARTEWAGRVFAATMSTAKSQLIDPLATQNLALAVTNHITTDRDTSLADLLRAWPDSTSVIDVPAQPSPGVLPLQINQETLDTLAAAGFKPGQCHT</sequence>
<keyword evidence="4" id="KW-1185">Reference proteome</keyword>
<dbReference type="Pfam" id="PF03816">
    <property type="entry name" value="LytR_cpsA_psr"/>
    <property type="match status" value="1"/>
</dbReference>
<dbReference type="Proteomes" id="UP000199183">
    <property type="component" value="Unassembled WGS sequence"/>
</dbReference>
<dbReference type="InterPro" id="IPR004474">
    <property type="entry name" value="LytR_CpsA_psr"/>
</dbReference>
<organism evidence="3 4">
    <name type="scientific">Paramicrobacterium humi</name>
    <dbReference type="NCBI Taxonomy" id="640635"/>
    <lineage>
        <taxon>Bacteria</taxon>
        <taxon>Bacillati</taxon>
        <taxon>Actinomycetota</taxon>
        <taxon>Actinomycetes</taxon>
        <taxon>Micrococcales</taxon>
        <taxon>Microbacteriaceae</taxon>
        <taxon>Paramicrobacterium</taxon>
    </lineage>
</organism>
<name>A0A1H4NDB5_9MICO</name>
<dbReference type="Gene3D" id="3.40.630.190">
    <property type="entry name" value="LCP protein"/>
    <property type="match status" value="1"/>
</dbReference>
<reference evidence="3 4" key="1">
    <citation type="submission" date="2016-10" db="EMBL/GenBank/DDBJ databases">
        <authorList>
            <person name="de Groot N.N."/>
        </authorList>
    </citation>
    <scope>NUCLEOTIDE SEQUENCE [LARGE SCALE GENOMIC DNA]</scope>
    <source>
        <strain evidence="3 4">DSM 21799</strain>
    </source>
</reference>
<dbReference type="OrthoDB" id="4865223at2"/>
<dbReference type="InterPro" id="IPR050922">
    <property type="entry name" value="LytR/CpsA/Psr_CW_biosynth"/>
</dbReference>
<evidence type="ECO:0000259" key="2">
    <source>
        <dbReference type="Pfam" id="PF03816"/>
    </source>
</evidence>
<dbReference type="STRING" id="640635.SAMN04489806_2151"/>
<dbReference type="PANTHER" id="PTHR33392:SF6">
    <property type="entry name" value="POLYISOPRENYL-TEICHOIC ACID--PEPTIDOGLYCAN TEICHOIC ACID TRANSFERASE TAGU"/>
    <property type="match status" value="1"/>
</dbReference>
<dbReference type="PANTHER" id="PTHR33392">
    <property type="entry name" value="POLYISOPRENYL-TEICHOIC ACID--PEPTIDOGLYCAN TEICHOIC ACID TRANSFERASE TAGU"/>
    <property type="match status" value="1"/>
</dbReference>
<accession>A0A1H4NDB5</accession>
<dbReference type="RefSeq" id="WP_091183798.1">
    <property type="nucleotide sequence ID" value="NZ_FNRY01000001.1"/>
</dbReference>
<dbReference type="EMBL" id="FNRY01000001">
    <property type="protein sequence ID" value="SEB92865.1"/>
    <property type="molecule type" value="Genomic_DNA"/>
</dbReference>
<evidence type="ECO:0000313" key="4">
    <source>
        <dbReference type="Proteomes" id="UP000199183"/>
    </source>
</evidence>
<evidence type="ECO:0000313" key="3">
    <source>
        <dbReference type="EMBL" id="SEB92865.1"/>
    </source>
</evidence>
<feature type="domain" description="Cell envelope-related transcriptional attenuator" evidence="2">
    <location>
        <begin position="88"/>
        <end position="212"/>
    </location>
</feature>
<proteinExistence type="inferred from homology"/>
<gene>
    <name evidence="3" type="ORF">SAMN04489806_2151</name>
</gene>
<evidence type="ECO:0000256" key="1">
    <source>
        <dbReference type="ARBA" id="ARBA00006068"/>
    </source>
</evidence>
<dbReference type="NCBIfam" id="TIGR00350">
    <property type="entry name" value="lytR_cpsA_psr"/>
    <property type="match status" value="1"/>
</dbReference>
<comment type="similarity">
    <text evidence="1">Belongs to the LytR/CpsA/Psr (LCP) family.</text>
</comment>